<dbReference type="InterPro" id="IPR005490">
    <property type="entry name" value="LD_TPept_cat_dom"/>
</dbReference>
<keyword evidence="4 7" id="KW-0133">Cell shape</keyword>
<dbReference type="Pfam" id="PF20142">
    <property type="entry name" value="Scaffold"/>
    <property type="match status" value="1"/>
</dbReference>
<evidence type="ECO:0000259" key="8">
    <source>
        <dbReference type="PROSITE" id="PS52029"/>
    </source>
</evidence>
<dbReference type="PANTHER" id="PTHR41533:SF2">
    <property type="entry name" value="BLR7131 PROTEIN"/>
    <property type="match status" value="1"/>
</dbReference>
<dbReference type="InterPro" id="IPR038063">
    <property type="entry name" value="Transpep_catalytic_dom"/>
</dbReference>
<dbReference type="GO" id="GO:0016740">
    <property type="term" value="F:transferase activity"/>
    <property type="evidence" value="ECO:0007669"/>
    <property type="project" value="UniProtKB-KW"/>
</dbReference>
<dbReference type="RefSeq" id="WP_188440092.1">
    <property type="nucleotide sequence ID" value="NZ_BMGK01000003.1"/>
</dbReference>
<evidence type="ECO:0000256" key="3">
    <source>
        <dbReference type="ARBA" id="ARBA00022679"/>
    </source>
</evidence>
<proteinExistence type="inferred from homology"/>
<dbReference type="Gene3D" id="1.10.101.10">
    <property type="entry name" value="PGBD-like superfamily/PGBD"/>
    <property type="match status" value="1"/>
</dbReference>
<dbReference type="InterPro" id="IPR036366">
    <property type="entry name" value="PGBDSf"/>
</dbReference>
<dbReference type="GO" id="GO:0004180">
    <property type="term" value="F:carboxypeptidase activity"/>
    <property type="evidence" value="ECO:0007669"/>
    <property type="project" value="UniProtKB-ARBA"/>
</dbReference>
<dbReference type="PANTHER" id="PTHR41533">
    <property type="entry name" value="L,D-TRANSPEPTIDASE HI_1667-RELATED"/>
    <property type="match status" value="1"/>
</dbReference>
<dbReference type="GO" id="GO:0071555">
    <property type="term" value="P:cell wall organization"/>
    <property type="evidence" value="ECO:0007669"/>
    <property type="project" value="UniProtKB-UniRule"/>
</dbReference>
<dbReference type="SUPFAM" id="SSF47090">
    <property type="entry name" value="PGBD-like"/>
    <property type="match status" value="1"/>
</dbReference>
<keyword evidence="6 7" id="KW-0961">Cell wall biogenesis/degradation</keyword>
<organism evidence="9 10">
    <name type="scientific">Planktosalinus lacus</name>
    <dbReference type="NCBI Taxonomy" id="1526573"/>
    <lineage>
        <taxon>Bacteria</taxon>
        <taxon>Pseudomonadati</taxon>
        <taxon>Bacteroidota</taxon>
        <taxon>Flavobacteriia</taxon>
        <taxon>Flavobacteriales</taxon>
        <taxon>Flavobacteriaceae</taxon>
        <taxon>Planktosalinus</taxon>
    </lineage>
</organism>
<dbReference type="InterPro" id="IPR036365">
    <property type="entry name" value="PGBD-like_sf"/>
</dbReference>
<feature type="active site" description="Nucleophile" evidence="7">
    <location>
        <position position="455"/>
    </location>
</feature>
<keyword evidence="3" id="KW-0808">Transferase</keyword>
<keyword evidence="5 7" id="KW-0573">Peptidoglycan synthesis</keyword>
<dbReference type="InterPro" id="IPR045380">
    <property type="entry name" value="LD_TPept_scaffold_dom"/>
</dbReference>
<evidence type="ECO:0000256" key="2">
    <source>
        <dbReference type="ARBA" id="ARBA00005992"/>
    </source>
</evidence>
<evidence type="ECO:0000256" key="7">
    <source>
        <dbReference type="PROSITE-ProRule" id="PRU01373"/>
    </source>
</evidence>
<dbReference type="GO" id="GO:0008360">
    <property type="term" value="P:regulation of cell shape"/>
    <property type="evidence" value="ECO:0007669"/>
    <property type="project" value="UniProtKB-UniRule"/>
</dbReference>
<name>A0A8J2V924_9FLAO</name>
<evidence type="ECO:0000313" key="10">
    <source>
        <dbReference type="Proteomes" id="UP000652231"/>
    </source>
</evidence>
<comment type="similarity">
    <text evidence="2">Belongs to the YkuD family.</text>
</comment>
<dbReference type="GO" id="GO:0009252">
    <property type="term" value="P:peptidoglycan biosynthetic process"/>
    <property type="evidence" value="ECO:0007669"/>
    <property type="project" value="UniProtKB-UniPathway"/>
</dbReference>
<feature type="domain" description="L,D-TPase catalytic" evidence="8">
    <location>
        <begin position="308"/>
        <end position="480"/>
    </location>
</feature>
<evidence type="ECO:0000256" key="5">
    <source>
        <dbReference type="ARBA" id="ARBA00022984"/>
    </source>
</evidence>
<evidence type="ECO:0000256" key="4">
    <source>
        <dbReference type="ARBA" id="ARBA00022960"/>
    </source>
</evidence>
<evidence type="ECO:0000256" key="6">
    <source>
        <dbReference type="ARBA" id="ARBA00023316"/>
    </source>
</evidence>
<dbReference type="InterPro" id="IPR052905">
    <property type="entry name" value="LD-transpeptidase_YkuD-like"/>
</dbReference>
<dbReference type="CDD" id="cd16913">
    <property type="entry name" value="YkuD_like"/>
    <property type="match status" value="1"/>
</dbReference>
<feature type="active site" description="Proton donor/acceptor" evidence="7">
    <location>
        <position position="436"/>
    </location>
</feature>
<evidence type="ECO:0000256" key="1">
    <source>
        <dbReference type="ARBA" id="ARBA00004752"/>
    </source>
</evidence>
<comment type="caution">
    <text evidence="9">The sequence shown here is derived from an EMBL/GenBank/DDBJ whole genome shotgun (WGS) entry which is preliminary data.</text>
</comment>
<dbReference type="Proteomes" id="UP000652231">
    <property type="component" value="Unassembled WGS sequence"/>
</dbReference>
<evidence type="ECO:0000313" key="9">
    <source>
        <dbReference type="EMBL" id="GGD87877.1"/>
    </source>
</evidence>
<dbReference type="Pfam" id="PF01471">
    <property type="entry name" value="PG_binding_1"/>
    <property type="match status" value="1"/>
</dbReference>
<dbReference type="PROSITE" id="PS51257">
    <property type="entry name" value="PROKAR_LIPOPROTEIN"/>
    <property type="match status" value="1"/>
</dbReference>
<dbReference type="PROSITE" id="PS52029">
    <property type="entry name" value="LD_TPASE"/>
    <property type="match status" value="1"/>
</dbReference>
<gene>
    <name evidence="9" type="ORF">GCM10011312_09850</name>
</gene>
<dbReference type="InterPro" id="IPR002477">
    <property type="entry name" value="Peptidoglycan-bd-like"/>
</dbReference>
<protein>
    <submittedName>
        <fullName evidence="9">Murein L,D-transpeptidase</fullName>
    </submittedName>
</protein>
<dbReference type="EMBL" id="BMGK01000003">
    <property type="protein sequence ID" value="GGD87877.1"/>
    <property type="molecule type" value="Genomic_DNA"/>
</dbReference>
<dbReference type="UniPathway" id="UPA00219"/>
<accession>A0A8J2V924</accession>
<sequence>MIKKYLIVLIAISISLFACKDGIKVETMPEKTFEEIKLKIPKENKIKQHSMDSTSFAVIKDSIILSFYQKNNLKTFWVSDVVRGNLLQTLYNLEDEGLFKSHFPLDSIDKQEQNITNLSDNDLVNYDILLTETLLKYLIKVSRGSIQPNKFYNDYTLNENSFDYLTVLKKLQNEDFEAAIASIKPQHLVYKQLKEALKLIDEFKINSFPRIDIEDKIRLGDSLEEVAVIKERLIFWKDLSPKDSLTLLFDEETELAVQKFQMRHGLAPDGVVGAGTLSALNITPAERKQQIIANMERWRWYPRSFGDEYIILNIPDYSMQVVRNNDTTRSHKVIVGKASRKTPVLNSKLTHLVFNPTWTIPPTIKKNDIIPATAKNRSYLTDKNITVYDRSGAVIKPEDWNQRDAVSYRYVQSPGNYNSLGLVKFMFPNKYAVYLHDTNSRSFFERATRSLSSGCVRVQNPFELSAYLLDDEEKWSLEKILNLVKTNKTTEARMNRDVQVHLLYWSAWSENGNLKFRDDLYEKDFKLYEALSNQL</sequence>
<dbReference type="SUPFAM" id="SSF141523">
    <property type="entry name" value="L,D-transpeptidase catalytic domain-like"/>
    <property type="match status" value="1"/>
</dbReference>
<comment type="pathway">
    <text evidence="1 7">Cell wall biogenesis; peptidoglycan biosynthesis.</text>
</comment>
<dbReference type="Gene3D" id="2.40.440.10">
    <property type="entry name" value="L,D-transpeptidase catalytic domain-like"/>
    <property type="match status" value="1"/>
</dbReference>
<reference evidence="9" key="2">
    <citation type="submission" date="2020-09" db="EMBL/GenBank/DDBJ databases">
        <authorList>
            <person name="Sun Q."/>
            <person name="Zhou Y."/>
        </authorList>
    </citation>
    <scope>NUCLEOTIDE SEQUENCE</scope>
    <source>
        <strain evidence="9">CGMCC 1.12924</strain>
    </source>
</reference>
<keyword evidence="10" id="KW-1185">Reference proteome</keyword>
<dbReference type="AlphaFoldDB" id="A0A8J2V924"/>
<dbReference type="Pfam" id="PF03734">
    <property type="entry name" value="YkuD"/>
    <property type="match status" value="1"/>
</dbReference>
<reference evidence="9" key="1">
    <citation type="journal article" date="2014" name="Int. J. Syst. Evol. Microbiol.">
        <title>Complete genome sequence of Corynebacterium casei LMG S-19264T (=DSM 44701T), isolated from a smear-ripened cheese.</title>
        <authorList>
            <consortium name="US DOE Joint Genome Institute (JGI-PGF)"/>
            <person name="Walter F."/>
            <person name="Albersmeier A."/>
            <person name="Kalinowski J."/>
            <person name="Ruckert C."/>
        </authorList>
    </citation>
    <scope>NUCLEOTIDE SEQUENCE</scope>
    <source>
        <strain evidence="9">CGMCC 1.12924</strain>
    </source>
</reference>